<name>A0A9N8Z020_9GLOM</name>
<protein>
    <submittedName>
        <fullName evidence="2">7344_t:CDS:1</fullName>
    </submittedName>
</protein>
<feature type="region of interest" description="Disordered" evidence="1">
    <location>
        <begin position="150"/>
        <end position="170"/>
    </location>
</feature>
<accession>A0A9N8Z020</accession>
<feature type="compositionally biased region" description="Polar residues" evidence="1">
    <location>
        <begin position="238"/>
        <end position="253"/>
    </location>
</feature>
<dbReference type="Pfam" id="PF08737">
    <property type="entry name" value="Rgp1"/>
    <property type="match status" value="2"/>
</dbReference>
<evidence type="ECO:0000313" key="2">
    <source>
        <dbReference type="EMBL" id="CAG8459151.1"/>
    </source>
</evidence>
<sequence>MSVIISAKFAHDAVFFSGEPFQCTITFTNPLPAAHKNNDASTTMETRYSNELGPPPPLPPPKLTNGFSAHHNGSKSDPKNPIKKNSPKQAQNGSPLSVIVENPSTQNSLAGDLGDSGIFGFRSLVKRSASLTAIASSTFSLLTGIESSPASPISPPSTAPTAFPLPIQNPTTTKTEKMKMEIIYDSQRQNIKPPSHLENYSDTETETDDDFGFINLRKADSAGSDTMSVDLDTRESTPRSSTDFYGLGNNSERNWAGGGGSLYGGGDNKGQQQQNKRYSTMSKCSSSPSLTQKYETLLWSFAQIVGHFIVDDNKTVPVFSTPPSILFVDLHLAPGETRTYTYETKLPNDLPPTHRGKAIRFHYNLIIGTHRGGMNHQSHIVQLPFRVFNHVSDDAIITCMENKQPLPKPVKKKKDKRRAEFLDYVERLVEASNERETKTLSNNNHGLESSEQKTISNKPPQPPPSHHVSLENQQKSCANTIAILAKNMRKANYDICKNNERVAQLCLLKTSYRLGDVVNGVISFVNFVIPSYQVSITLENSELVEPTIANRPQHQISRLTRKIHGEHHEFCLNSRRISFSITIPTTSTPDFATTGVNLQWGLRLEFITGPKDKPPLLAFNADDRHQYYQAVSEVNVETFDCFIPIKVYPTLYESARAFSSQHTFTVS</sequence>
<dbReference type="Proteomes" id="UP000789831">
    <property type="component" value="Unassembled WGS sequence"/>
</dbReference>
<feature type="compositionally biased region" description="Pro residues" evidence="1">
    <location>
        <begin position="53"/>
        <end position="62"/>
    </location>
</feature>
<proteinExistence type="predicted"/>
<dbReference type="OrthoDB" id="1918at2759"/>
<feature type="region of interest" description="Disordered" evidence="1">
    <location>
        <begin position="29"/>
        <end position="100"/>
    </location>
</feature>
<organism evidence="2 3">
    <name type="scientific">Ambispora gerdemannii</name>
    <dbReference type="NCBI Taxonomy" id="144530"/>
    <lineage>
        <taxon>Eukaryota</taxon>
        <taxon>Fungi</taxon>
        <taxon>Fungi incertae sedis</taxon>
        <taxon>Mucoromycota</taxon>
        <taxon>Glomeromycotina</taxon>
        <taxon>Glomeromycetes</taxon>
        <taxon>Archaeosporales</taxon>
        <taxon>Ambisporaceae</taxon>
        <taxon>Ambispora</taxon>
    </lineage>
</organism>
<evidence type="ECO:0000256" key="1">
    <source>
        <dbReference type="SAM" id="MobiDB-lite"/>
    </source>
</evidence>
<feature type="region of interest" description="Disordered" evidence="1">
    <location>
        <begin position="223"/>
        <end position="285"/>
    </location>
</feature>
<dbReference type="EMBL" id="CAJVPL010000170">
    <property type="protein sequence ID" value="CAG8459151.1"/>
    <property type="molecule type" value="Genomic_DNA"/>
</dbReference>
<reference evidence="2" key="1">
    <citation type="submission" date="2021-06" db="EMBL/GenBank/DDBJ databases">
        <authorList>
            <person name="Kallberg Y."/>
            <person name="Tangrot J."/>
            <person name="Rosling A."/>
        </authorList>
    </citation>
    <scope>NUCLEOTIDE SEQUENCE</scope>
    <source>
        <strain evidence="2">MT106</strain>
    </source>
</reference>
<keyword evidence="3" id="KW-1185">Reference proteome</keyword>
<feature type="compositionally biased region" description="Polar residues" evidence="1">
    <location>
        <begin position="39"/>
        <end position="49"/>
    </location>
</feature>
<dbReference type="PANTHER" id="PTHR12507">
    <property type="entry name" value="REDUCED GROWTH PHENOTYPE 1 RGP1, YEAST -RELATED"/>
    <property type="match status" value="1"/>
</dbReference>
<dbReference type="AlphaFoldDB" id="A0A9N8Z020"/>
<feature type="region of interest" description="Disordered" evidence="1">
    <location>
        <begin position="434"/>
        <end position="471"/>
    </location>
</feature>
<gene>
    <name evidence="2" type="ORF">AGERDE_LOCUS2159</name>
</gene>
<feature type="compositionally biased region" description="Polar residues" evidence="1">
    <location>
        <begin position="439"/>
        <end position="458"/>
    </location>
</feature>
<feature type="compositionally biased region" description="Gly residues" evidence="1">
    <location>
        <begin position="256"/>
        <end position="268"/>
    </location>
</feature>
<evidence type="ECO:0000313" key="3">
    <source>
        <dbReference type="Proteomes" id="UP000789831"/>
    </source>
</evidence>
<dbReference type="InterPro" id="IPR014848">
    <property type="entry name" value="Rgp1"/>
</dbReference>
<comment type="caution">
    <text evidence="2">The sequence shown here is derived from an EMBL/GenBank/DDBJ whole genome shotgun (WGS) entry which is preliminary data.</text>
</comment>